<organism evidence="1 2">
    <name type="scientific">Pseudomonas zhanjiangensis</name>
    <dbReference type="NCBI Taxonomy" id="3239015"/>
    <lineage>
        <taxon>Bacteria</taxon>
        <taxon>Pseudomonadati</taxon>
        <taxon>Pseudomonadota</taxon>
        <taxon>Gammaproteobacteria</taxon>
        <taxon>Pseudomonadales</taxon>
        <taxon>Pseudomonadaceae</taxon>
        <taxon>Pseudomonas</taxon>
    </lineage>
</organism>
<evidence type="ECO:0000313" key="2">
    <source>
        <dbReference type="Proteomes" id="UP001560296"/>
    </source>
</evidence>
<dbReference type="Proteomes" id="UP001560296">
    <property type="component" value="Unassembled WGS sequence"/>
</dbReference>
<reference evidence="1 2" key="1">
    <citation type="submission" date="2024-07" db="EMBL/GenBank/DDBJ databases">
        <authorList>
            <person name="Li M."/>
        </authorList>
    </citation>
    <scope>NUCLEOTIDE SEQUENCE [LARGE SCALE GENOMIC DNA]</scope>
    <source>
        <strain evidence="1 2">25A3E</strain>
    </source>
</reference>
<name>A0ABV3YZA6_9PSED</name>
<gene>
    <name evidence="1" type="ORF">AB5S05_18755</name>
</gene>
<evidence type="ECO:0000313" key="1">
    <source>
        <dbReference type="EMBL" id="MEX6504108.1"/>
    </source>
</evidence>
<dbReference type="EMBL" id="JBFTEG010000019">
    <property type="protein sequence ID" value="MEX6504108.1"/>
    <property type="molecule type" value="Genomic_DNA"/>
</dbReference>
<accession>A0ABV3YZA6</accession>
<sequence length="59" mass="6785">MNVQIQQVHTPQGLRWQVSLDQHTVVFASEVEARQFVATLQTRLQAPHLLPEHEQRVAS</sequence>
<protein>
    <submittedName>
        <fullName evidence="1">Uncharacterized protein</fullName>
    </submittedName>
</protein>
<dbReference type="RefSeq" id="WP_369289046.1">
    <property type="nucleotide sequence ID" value="NZ_JBFTEG010000019.1"/>
</dbReference>
<keyword evidence="2" id="KW-1185">Reference proteome</keyword>
<comment type="caution">
    <text evidence="1">The sequence shown here is derived from an EMBL/GenBank/DDBJ whole genome shotgun (WGS) entry which is preliminary data.</text>
</comment>
<proteinExistence type="predicted"/>